<dbReference type="InterPro" id="IPR016140">
    <property type="entry name" value="Bifunc_inhib/LTP/seed_store"/>
</dbReference>
<evidence type="ECO:0000256" key="3">
    <source>
        <dbReference type="RuleBase" id="RU000628"/>
    </source>
</evidence>
<dbReference type="PRINTS" id="PR00382">
    <property type="entry name" value="LIPIDTRNSFER"/>
</dbReference>
<dbReference type="CDD" id="cd01960">
    <property type="entry name" value="nsLTP1"/>
    <property type="match status" value="1"/>
</dbReference>
<keyword evidence="4" id="KW-0472">Membrane</keyword>
<dbReference type="SUPFAM" id="SSF47699">
    <property type="entry name" value="Bifunctional inhibitor/lipid-transfer protein/seed storage 2S albumin"/>
    <property type="match status" value="1"/>
</dbReference>
<dbReference type="GO" id="GO:0006869">
    <property type="term" value="P:lipid transport"/>
    <property type="evidence" value="ECO:0007669"/>
    <property type="project" value="InterPro"/>
</dbReference>
<dbReference type="InterPro" id="IPR000528">
    <property type="entry name" value="Plant_nsLTP"/>
</dbReference>
<evidence type="ECO:0000256" key="2">
    <source>
        <dbReference type="ARBA" id="ARBA00023157"/>
    </source>
</evidence>
<evidence type="ECO:0000256" key="4">
    <source>
        <dbReference type="SAM" id="Phobius"/>
    </source>
</evidence>
<keyword evidence="3" id="KW-0813">Transport</keyword>
<feature type="transmembrane region" description="Helical" evidence="4">
    <location>
        <begin position="154"/>
        <end position="173"/>
    </location>
</feature>
<feature type="signal peptide" evidence="5">
    <location>
        <begin position="1"/>
        <end position="26"/>
    </location>
</feature>
<comment type="function">
    <text evidence="3">Plant non-specific lipid-transfer proteins transfer phospholipids as well as galactolipids across membranes. May play a role in wax or cutin deposition in the cell walls of expanding epidermal cells and certain secretory tissues.</text>
</comment>
<evidence type="ECO:0000313" key="8">
    <source>
        <dbReference type="Proteomes" id="UP001314170"/>
    </source>
</evidence>
<keyword evidence="5" id="KW-0732">Signal</keyword>
<name>A0AAV1S343_9ROSI</name>
<accession>A0AAV1S343</accession>
<evidence type="ECO:0000256" key="5">
    <source>
        <dbReference type="SAM" id="SignalP"/>
    </source>
</evidence>
<dbReference type="PANTHER" id="PTHR33076">
    <property type="entry name" value="NON-SPECIFIC LIPID-TRANSFER PROTEIN 2-RELATED"/>
    <property type="match status" value="1"/>
</dbReference>
<keyword evidence="4" id="KW-0812">Transmembrane</keyword>
<keyword evidence="3" id="KW-0446">Lipid-binding</keyword>
<dbReference type="InterPro" id="IPR036312">
    <property type="entry name" value="Bifun_inhib/LTP/seed_sf"/>
</dbReference>
<gene>
    <name evidence="7" type="ORF">DCAF_LOCUS17384</name>
</gene>
<evidence type="ECO:0000259" key="6">
    <source>
        <dbReference type="SMART" id="SM00499"/>
    </source>
</evidence>
<evidence type="ECO:0000313" key="7">
    <source>
        <dbReference type="EMBL" id="CAK7343580.1"/>
    </source>
</evidence>
<keyword evidence="2" id="KW-1015">Disulfide bond</keyword>
<keyword evidence="4" id="KW-1133">Transmembrane helix</keyword>
<dbReference type="AlphaFoldDB" id="A0AAV1S343"/>
<dbReference type="Pfam" id="PF00234">
    <property type="entry name" value="Tryp_alpha_amyl"/>
    <property type="match status" value="1"/>
</dbReference>
<organism evidence="7 8">
    <name type="scientific">Dovyalis caffra</name>
    <dbReference type="NCBI Taxonomy" id="77055"/>
    <lineage>
        <taxon>Eukaryota</taxon>
        <taxon>Viridiplantae</taxon>
        <taxon>Streptophyta</taxon>
        <taxon>Embryophyta</taxon>
        <taxon>Tracheophyta</taxon>
        <taxon>Spermatophyta</taxon>
        <taxon>Magnoliopsida</taxon>
        <taxon>eudicotyledons</taxon>
        <taxon>Gunneridae</taxon>
        <taxon>Pentapetalae</taxon>
        <taxon>rosids</taxon>
        <taxon>fabids</taxon>
        <taxon>Malpighiales</taxon>
        <taxon>Salicaceae</taxon>
        <taxon>Flacourtieae</taxon>
        <taxon>Dovyalis</taxon>
    </lineage>
</organism>
<protein>
    <recommendedName>
        <fullName evidence="3">Non-specific lipid-transfer protein</fullName>
    </recommendedName>
</protein>
<reference evidence="7 8" key="1">
    <citation type="submission" date="2024-01" db="EMBL/GenBank/DDBJ databases">
        <authorList>
            <person name="Waweru B."/>
        </authorList>
    </citation>
    <scope>NUCLEOTIDE SEQUENCE [LARGE SCALE GENOMIC DNA]</scope>
</reference>
<dbReference type="EMBL" id="CAWUPB010001160">
    <property type="protein sequence ID" value="CAK7343580.1"/>
    <property type="molecule type" value="Genomic_DNA"/>
</dbReference>
<feature type="chain" id="PRO_5043942834" description="Non-specific lipid-transfer protein" evidence="5">
    <location>
        <begin position="27"/>
        <end position="196"/>
    </location>
</feature>
<sequence length="196" mass="20820">MASSRAPKLVYLVVCIMVLTASTTKAAIQCNQVVNTLTPCVPYVIGNGGLTQDCCNAIKGLNNAASNTPDRQGVCRCLKSTASQFGYNSRNVALAAGIPGKCGVNLPYKIDPSTDCASEADGSALLGALSKDAEGSTELYENKWLPLGQEAFCFLVPFLLGVLSTMFVASYYMPTSTMIKFLTEMMNVFDPEQGSN</sequence>
<proteinExistence type="inferred from homology"/>
<comment type="similarity">
    <text evidence="1 3">Belongs to the plant LTP family.</text>
</comment>
<evidence type="ECO:0000256" key="1">
    <source>
        <dbReference type="ARBA" id="ARBA00009748"/>
    </source>
</evidence>
<dbReference type="SMART" id="SM00499">
    <property type="entry name" value="AAI"/>
    <property type="match status" value="1"/>
</dbReference>
<dbReference type="GO" id="GO:0008289">
    <property type="term" value="F:lipid binding"/>
    <property type="evidence" value="ECO:0007669"/>
    <property type="project" value="UniProtKB-KW"/>
</dbReference>
<dbReference type="Proteomes" id="UP001314170">
    <property type="component" value="Unassembled WGS sequence"/>
</dbReference>
<keyword evidence="8" id="KW-1185">Reference proteome</keyword>
<feature type="domain" description="Bifunctional inhibitor/plant lipid transfer protein/seed storage helical" evidence="6">
    <location>
        <begin position="30"/>
        <end position="116"/>
    </location>
</feature>
<dbReference type="Gene3D" id="1.10.110.10">
    <property type="entry name" value="Plant lipid-transfer and hydrophobic proteins"/>
    <property type="match status" value="1"/>
</dbReference>
<comment type="caution">
    <text evidence="7">The sequence shown here is derived from an EMBL/GenBank/DDBJ whole genome shotgun (WGS) entry which is preliminary data.</text>
</comment>